<comment type="caution">
    <text evidence="9">The sequence shown here is derived from an EMBL/GenBank/DDBJ whole genome shotgun (WGS) entry which is preliminary data.</text>
</comment>
<dbReference type="PANTHER" id="PTHR11601:SF36">
    <property type="entry name" value="CYSTEINE DESULFURASE NIFS-RELATED"/>
    <property type="match status" value="1"/>
</dbReference>
<comment type="cofactor">
    <cofactor evidence="1 7">
        <name>pyridoxal 5'-phosphate</name>
        <dbReference type="ChEBI" id="CHEBI:597326"/>
    </cofactor>
</comment>
<evidence type="ECO:0000256" key="2">
    <source>
        <dbReference type="ARBA" id="ARBA00006490"/>
    </source>
</evidence>
<dbReference type="InterPro" id="IPR016454">
    <property type="entry name" value="Cysteine_dSase"/>
</dbReference>
<keyword evidence="10" id="KW-1185">Reference proteome</keyword>
<accession>A0ABV8WVY2</accession>
<keyword evidence="6" id="KW-0411">Iron-sulfur</keyword>
<keyword evidence="4" id="KW-0663">Pyridoxal phosphate</keyword>
<protein>
    <submittedName>
        <fullName evidence="9">IscS subfamily cysteine desulfurase</fullName>
    </submittedName>
</protein>
<evidence type="ECO:0000256" key="5">
    <source>
        <dbReference type="ARBA" id="ARBA00023004"/>
    </source>
</evidence>
<evidence type="ECO:0000259" key="8">
    <source>
        <dbReference type="Pfam" id="PF00266"/>
    </source>
</evidence>
<dbReference type="Gene3D" id="3.90.1150.10">
    <property type="entry name" value="Aspartate Aminotransferase, domain 1"/>
    <property type="match status" value="1"/>
</dbReference>
<evidence type="ECO:0000256" key="7">
    <source>
        <dbReference type="RuleBase" id="RU004504"/>
    </source>
</evidence>
<gene>
    <name evidence="9" type="ORF">ACFOY7_12995</name>
</gene>
<evidence type="ECO:0000313" key="9">
    <source>
        <dbReference type="EMBL" id="MFC4403986.1"/>
    </source>
</evidence>
<dbReference type="InterPro" id="IPR015421">
    <property type="entry name" value="PyrdxlP-dep_Trfase_major"/>
</dbReference>
<dbReference type="EMBL" id="JBHSDT010000008">
    <property type="protein sequence ID" value="MFC4403986.1"/>
    <property type="molecule type" value="Genomic_DNA"/>
</dbReference>
<dbReference type="PROSITE" id="PS00595">
    <property type="entry name" value="AA_TRANSFER_CLASS_5"/>
    <property type="match status" value="1"/>
</dbReference>
<dbReference type="PANTHER" id="PTHR11601">
    <property type="entry name" value="CYSTEINE DESULFURYLASE FAMILY MEMBER"/>
    <property type="match status" value="1"/>
</dbReference>
<dbReference type="Pfam" id="PF00266">
    <property type="entry name" value="Aminotran_5"/>
    <property type="match status" value="1"/>
</dbReference>
<evidence type="ECO:0000256" key="3">
    <source>
        <dbReference type="ARBA" id="ARBA00022723"/>
    </source>
</evidence>
<organism evidence="9 10">
    <name type="scientific">Gracilibacillus xinjiangensis</name>
    <dbReference type="NCBI Taxonomy" id="1193282"/>
    <lineage>
        <taxon>Bacteria</taxon>
        <taxon>Bacillati</taxon>
        <taxon>Bacillota</taxon>
        <taxon>Bacilli</taxon>
        <taxon>Bacillales</taxon>
        <taxon>Bacillaceae</taxon>
        <taxon>Gracilibacillus</taxon>
    </lineage>
</organism>
<evidence type="ECO:0000256" key="1">
    <source>
        <dbReference type="ARBA" id="ARBA00001933"/>
    </source>
</evidence>
<dbReference type="InterPro" id="IPR015422">
    <property type="entry name" value="PyrdxlP-dep_Trfase_small"/>
</dbReference>
<dbReference type="Gene3D" id="1.10.260.50">
    <property type="match status" value="1"/>
</dbReference>
<keyword evidence="3" id="KW-0479">Metal-binding</keyword>
<dbReference type="RefSeq" id="WP_390252525.1">
    <property type="nucleotide sequence ID" value="NZ_JBHSDT010000008.1"/>
</dbReference>
<evidence type="ECO:0000256" key="6">
    <source>
        <dbReference type="ARBA" id="ARBA00023014"/>
    </source>
</evidence>
<feature type="domain" description="Aminotransferase class V" evidence="8">
    <location>
        <begin position="2"/>
        <end position="364"/>
    </location>
</feature>
<keyword evidence="5" id="KW-0408">Iron</keyword>
<evidence type="ECO:0000256" key="4">
    <source>
        <dbReference type="ARBA" id="ARBA00022898"/>
    </source>
</evidence>
<evidence type="ECO:0000313" key="10">
    <source>
        <dbReference type="Proteomes" id="UP001595882"/>
    </source>
</evidence>
<dbReference type="InterPro" id="IPR000192">
    <property type="entry name" value="Aminotrans_V_dom"/>
</dbReference>
<dbReference type="PIRSF" id="PIRSF005572">
    <property type="entry name" value="NifS"/>
    <property type="match status" value="1"/>
</dbReference>
<comment type="similarity">
    <text evidence="2">Belongs to the class-V pyridoxal-phosphate-dependent aminotransferase family. NifS/IscS subfamily.</text>
</comment>
<dbReference type="NCBIfam" id="NF002806">
    <property type="entry name" value="PRK02948.1"/>
    <property type="match status" value="1"/>
</dbReference>
<reference evidence="10" key="1">
    <citation type="journal article" date="2019" name="Int. J. Syst. Evol. Microbiol.">
        <title>The Global Catalogue of Microorganisms (GCM) 10K type strain sequencing project: providing services to taxonomists for standard genome sequencing and annotation.</title>
        <authorList>
            <consortium name="The Broad Institute Genomics Platform"/>
            <consortium name="The Broad Institute Genome Sequencing Center for Infectious Disease"/>
            <person name="Wu L."/>
            <person name="Ma J."/>
        </authorList>
    </citation>
    <scope>NUCLEOTIDE SEQUENCE [LARGE SCALE GENOMIC DNA]</scope>
    <source>
        <strain evidence="10">CCUG 37865</strain>
    </source>
</reference>
<dbReference type="Proteomes" id="UP001595882">
    <property type="component" value="Unassembled WGS sequence"/>
</dbReference>
<proteinExistence type="inferred from homology"/>
<name>A0ABV8WVY2_9BACI</name>
<sequence length="382" mass="42137">MIYCDYAATTPVMEDALSIYQEVARNHYGNASSLHDVGSNAASILENARKLLAETLKTSSDAVYFTSGGTEGNLLAIDTLLRSCTGKKHVISTIMEHSSVYYHLQHLDRAGLIEVTFLDGKRDGQIDLEELKASIRPDTCLVSIQHVNGETGVIQPIEQISQLLHERKIYFHSDCVQSFGKIKIDLEKTPIDAITISSHKLFGPKGIGAIYLHPAIPLTAHPIPMNHEKGIRPGTVDVAGAAAFAYAADYMSKELATHSEHLTALKKYFVEQLQKQQIPLAPVLNSDNGCPSIIGCLTETTQGDYILLEYNRYGVAISTGSACSLGQQQIPRAINPFLTNKADGKRYIRFSFSHLTTKHDLDQVLDISARIFRRIKEEQVAQ</sequence>
<dbReference type="Gene3D" id="3.40.640.10">
    <property type="entry name" value="Type I PLP-dependent aspartate aminotransferase-like (Major domain)"/>
    <property type="match status" value="1"/>
</dbReference>
<dbReference type="InterPro" id="IPR015424">
    <property type="entry name" value="PyrdxlP-dep_Trfase"/>
</dbReference>
<dbReference type="SUPFAM" id="SSF53383">
    <property type="entry name" value="PLP-dependent transferases"/>
    <property type="match status" value="1"/>
</dbReference>
<dbReference type="InterPro" id="IPR020578">
    <property type="entry name" value="Aminotrans_V_PyrdxlP_BS"/>
</dbReference>